<protein>
    <submittedName>
        <fullName evidence="1">Uncharacterized protein</fullName>
    </submittedName>
</protein>
<gene>
    <name evidence="1" type="ORF">QAD02_011001</name>
</gene>
<sequence length="103" mass="11671">MSMKLDVEFSQDDGLLPLGPLCHKYRIGYMSRYYRIPPPSEETLGERRSTGMGDLPNRQPLTQVPDKYGLDPAACIYSCFIYPYSVESFSNSELAVLSVMIPR</sequence>
<reference evidence="1" key="1">
    <citation type="submission" date="2023-04" db="EMBL/GenBank/DDBJ databases">
        <title>A chromosome-level genome assembly of the parasitoid wasp Eretmocerus hayati.</title>
        <authorList>
            <person name="Zhong Y."/>
            <person name="Liu S."/>
            <person name="Liu Y."/>
        </authorList>
    </citation>
    <scope>NUCLEOTIDE SEQUENCE</scope>
    <source>
        <strain evidence="1">ZJU_SS_LIU_2023</strain>
    </source>
</reference>
<keyword evidence="2" id="KW-1185">Reference proteome</keyword>
<organism evidence="1 2">
    <name type="scientific">Eretmocerus hayati</name>
    <dbReference type="NCBI Taxonomy" id="131215"/>
    <lineage>
        <taxon>Eukaryota</taxon>
        <taxon>Metazoa</taxon>
        <taxon>Ecdysozoa</taxon>
        <taxon>Arthropoda</taxon>
        <taxon>Hexapoda</taxon>
        <taxon>Insecta</taxon>
        <taxon>Pterygota</taxon>
        <taxon>Neoptera</taxon>
        <taxon>Endopterygota</taxon>
        <taxon>Hymenoptera</taxon>
        <taxon>Apocrita</taxon>
        <taxon>Proctotrupomorpha</taxon>
        <taxon>Chalcidoidea</taxon>
        <taxon>Aphelinidae</taxon>
        <taxon>Aphelininae</taxon>
        <taxon>Eretmocerus</taxon>
    </lineage>
</organism>
<name>A0ACC2NVJ5_9HYME</name>
<proteinExistence type="predicted"/>
<evidence type="ECO:0000313" key="1">
    <source>
        <dbReference type="EMBL" id="KAJ8675215.1"/>
    </source>
</evidence>
<comment type="caution">
    <text evidence="1">The sequence shown here is derived from an EMBL/GenBank/DDBJ whole genome shotgun (WGS) entry which is preliminary data.</text>
</comment>
<evidence type="ECO:0000313" key="2">
    <source>
        <dbReference type="Proteomes" id="UP001239111"/>
    </source>
</evidence>
<dbReference type="Proteomes" id="UP001239111">
    <property type="component" value="Chromosome 2"/>
</dbReference>
<accession>A0ACC2NVJ5</accession>
<dbReference type="EMBL" id="CM056742">
    <property type="protein sequence ID" value="KAJ8675215.1"/>
    <property type="molecule type" value="Genomic_DNA"/>
</dbReference>